<organism evidence="2 3">
    <name type="scientific">Bifidobacterium longum subsp. suis</name>
    <dbReference type="NCBI Taxonomy" id="1695"/>
    <lineage>
        <taxon>Bacteria</taxon>
        <taxon>Bacillati</taxon>
        <taxon>Actinomycetota</taxon>
        <taxon>Actinomycetes</taxon>
        <taxon>Bifidobacteriales</taxon>
        <taxon>Bifidobacteriaceae</taxon>
        <taxon>Bifidobacterium</taxon>
    </lineage>
</organism>
<protein>
    <submittedName>
        <fullName evidence="2">Uncharacterized protein</fullName>
    </submittedName>
</protein>
<reference evidence="2 3" key="1">
    <citation type="journal article" date="2016" name="BMC Microbiol.">
        <title>Fucosyllactose and L-fucose utilization of infant Bifidobacterium longum and Bifidobacterium kashiwanohense.</title>
        <authorList>
            <person name="Bunesova V."/>
            <person name="Lacroix C."/>
            <person name="Schwab C."/>
        </authorList>
    </citation>
    <scope>NUCLEOTIDE SEQUENCE [LARGE SCALE GENOMIC DNA]</scope>
    <source>
        <strain evidence="2 3">BSM11-5</strain>
    </source>
</reference>
<dbReference type="Proteomes" id="UP000181801">
    <property type="component" value="Unassembled WGS sequence"/>
</dbReference>
<evidence type="ECO:0000313" key="2">
    <source>
        <dbReference type="EMBL" id="OIN62347.1"/>
    </source>
</evidence>
<gene>
    <name evidence="2" type="ORF">BFS26_08710</name>
</gene>
<evidence type="ECO:0000313" key="3">
    <source>
        <dbReference type="Proteomes" id="UP000181801"/>
    </source>
</evidence>
<feature type="compositionally biased region" description="Polar residues" evidence="1">
    <location>
        <begin position="37"/>
        <end position="52"/>
    </location>
</feature>
<accession>A0A1S2VUE7</accession>
<comment type="caution">
    <text evidence="2">The sequence shown here is derived from an EMBL/GenBank/DDBJ whole genome shotgun (WGS) entry which is preliminary data.</text>
</comment>
<dbReference type="EMBL" id="MOAE01000039">
    <property type="protein sequence ID" value="OIN62347.1"/>
    <property type="molecule type" value="Genomic_DNA"/>
</dbReference>
<name>A0A1S2VUE7_BIFLN</name>
<dbReference type="AlphaFoldDB" id="A0A1S2VUE7"/>
<feature type="region of interest" description="Disordered" evidence="1">
    <location>
        <begin position="1"/>
        <end position="52"/>
    </location>
</feature>
<evidence type="ECO:0000256" key="1">
    <source>
        <dbReference type="SAM" id="MobiDB-lite"/>
    </source>
</evidence>
<sequence>MNRDETNEVSGVTDDQLGRTAEPYESGNWRGGVGSIIRSNPKSGTDTSRTQQTRIIRVHRLGDVFRNRTTEYRTTEEL</sequence>
<dbReference type="RefSeq" id="WP_014485961.1">
    <property type="nucleotide sequence ID" value="NZ_CP169558.1"/>
</dbReference>
<proteinExistence type="predicted"/>